<dbReference type="SUPFAM" id="SSF53335">
    <property type="entry name" value="S-adenosyl-L-methionine-dependent methyltransferases"/>
    <property type="match status" value="1"/>
</dbReference>
<name>A0A1B7XSM4_COLHI</name>
<dbReference type="RefSeq" id="XP_018151252.1">
    <property type="nucleotide sequence ID" value="XM_018308934.1"/>
</dbReference>
<dbReference type="AlphaFoldDB" id="A0A1B7XSM4"/>
<evidence type="ECO:0000256" key="2">
    <source>
        <dbReference type="SAM" id="MobiDB-lite"/>
    </source>
</evidence>
<dbReference type="CDD" id="cd02440">
    <property type="entry name" value="AdoMet_MTases"/>
    <property type="match status" value="1"/>
</dbReference>
<evidence type="ECO:0000256" key="1">
    <source>
        <dbReference type="ARBA" id="ARBA00038158"/>
    </source>
</evidence>
<dbReference type="KEGG" id="chig:CH63R_13960"/>
<dbReference type="PANTHER" id="PTHR43591:SF31">
    <property type="entry name" value="LAEA-LIKE, PUTATIVE (AFU_ORTHOLOGUE AFUA_8G01930)-RELATED"/>
    <property type="match status" value="1"/>
</dbReference>
<feature type="region of interest" description="Disordered" evidence="2">
    <location>
        <begin position="25"/>
        <end position="64"/>
    </location>
</feature>
<dbReference type="InterPro" id="IPR029063">
    <property type="entry name" value="SAM-dependent_MTases_sf"/>
</dbReference>
<reference evidence="4" key="1">
    <citation type="journal article" date="2017" name="BMC Genomics">
        <title>Gapless genome assembly of Colletotrichum higginsianum reveals chromosome structure and association of transposable elements with secondary metabolite gene clusters.</title>
        <authorList>
            <person name="Dallery J.-F."/>
            <person name="Lapalu N."/>
            <person name="Zampounis A."/>
            <person name="Pigne S."/>
            <person name="Luyten I."/>
            <person name="Amselem J."/>
            <person name="Wittenberg A.H.J."/>
            <person name="Zhou S."/>
            <person name="de Queiroz M.V."/>
            <person name="Robin G.P."/>
            <person name="Auger A."/>
            <person name="Hainaut M."/>
            <person name="Henrissat B."/>
            <person name="Kim K.-T."/>
            <person name="Lee Y.-H."/>
            <person name="Lespinet O."/>
            <person name="Schwartz D.C."/>
            <person name="Thon M.R."/>
            <person name="O'Connell R.J."/>
        </authorList>
    </citation>
    <scope>NUCLEOTIDE SEQUENCE [LARGE SCALE GENOMIC DNA]</scope>
    <source>
        <strain evidence="4">IMI 349063</strain>
    </source>
</reference>
<feature type="region of interest" description="Disordered" evidence="2">
    <location>
        <begin position="80"/>
        <end position="116"/>
    </location>
</feature>
<dbReference type="Gene3D" id="3.40.50.150">
    <property type="entry name" value="Vaccinia Virus protein VP39"/>
    <property type="match status" value="1"/>
</dbReference>
<gene>
    <name evidence="3" type="ORF">CH63R_13960</name>
</gene>
<feature type="compositionally biased region" description="Polar residues" evidence="2">
    <location>
        <begin position="51"/>
        <end position="64"/>
    </location>
</feature>
<keyword evidence="3" id="KW-0489">Methyltransferase</keyword>
<proteinExistence type="inferred from homology"/>
<dbReference type="Pfam" id="PF13489">
    <property type="entry name" value="Methyltransf_23"/>
    <property type="match status" value="1"/>
</dbReference>
<keyword evidence="4" id="KW-1185">Reference proteome</keyword>
<dbReference type="OrthoDB" id="2013972at2759"/>
<comment type="caution">
    <text evidence="3">The sequence shown here is derived from an EMBL/GenBank/DDBJ whole genome shotgun (WGS) entry which is preliminary data.</text>
</comment>
<dbReference type="Proteomes" id="UP000092177">
    <property type="component" value="Chromosome 10"/>
</dbReference>
<dbReference type="GO" id="GO:0008168">
    <property type="term" value="F:methyltransferase activity"/>
    <property type="evidence" value="ECO:0007669"/>
    <property type="project" value="UniProtKB-KW"/>
</dbReference>
<sequence length="414" mass="46437">MCAGIFVPNPFVIERRKNRTTRLACRPRTPSQLVQSFRQTEKPRRSVLSAEISSDQISNMSVPETSHAPAFLEAEPSLNTDADSATTSADEASDGESAGNDESDLDSSLGAEVQPSTMSLRSSILRYREENGRTYHAYKDGAYLMPNDDLELDRLDLQHNLFLLTMGNKLFLSPLDHEKPPQRVLDIGTGTGIWAIDFADDNPASTVIGVDLSPVQPSYVPPNAYFQIEDIEEEPWSFSQKFDFVHSRMNTGGIRDIPKLFRQAYDNLNPGGWIETTDGALATSDDGTLKEDSALYQWNLLLSKGTEVLGTPYGAAPTYKELLREAGFINVKEVIFKWPTNQWARHPRHKELGTWNYENVLMGLEGLCIAIFSRVLGWSKEKVDVFLAEVRNDLKNRDIHAYWPIYVVCGQKPS</sequence>
<dbReference type="GeneID" id="28873041"/>
<accession>A0A1B7XSM4</accession>
<dbReference type="VEuPathDB" id="FungiDB:CH63R_13960"/>
<evidence type="ECO:0000313" key="4">
    <source>
        <dbReference type="Proteomes" id="UP000092177"/>
    </source>
</evidence>
<dbReference type="EMBL" id="LTAN01000010">
    <property type="protein sequence ID" value="OBR02734.1"/>
    <property type="molecule type" value="Genomic_DNA"/>
</dbReference>
<comment type="similarity">
    <text evidence="1">Belongs to the methyltransferase superfamily. LaeA methyltransferase family.</text>
</comment>
<dbReference type="GO" id="GO:0032259">
    <property type="term" value="P:methylation"/>
    <property type="evidence" value="ECO:0007669"/>
    <property type="project" value="UniProtKB-KW"/>
</dbReference>
<feature type="compositionally biased region" description="Acidic residues" evidence="2">
    <location>
        <begin position="91"/>
        <end position="105"/>
    </location>
</feature>
<dbReference type="PANTHER" id="PTHR43591">
    <property type="entry name" value="METHYLTRANSFERASE"/>
    <property type="match status" value="1"/>
</dbReference>
<organism evidence="3 4">
    <name type="scientific">Colletotrichum higginsianum (strain IMI 349063)</name>
    <name type="common">Crucifer anthracnose fungus</name>
    <dbReference type="NCBI Taxonomy" id="759273"/>
    <lineage>
        <taxon>Eukaryota</taxon>
        <taxon>Fungi</taxon>
        <taxon>Dikarya</taxon>
        <taxon>Ascomycota</taxon>
        <taxon>Pezizomycotina</taxon>
        <taxon>Sordariomycetes</taxon>
        <taxon>Hypocreomycetidae</taxon>
        <taxon>Glomerellales</taxon>
        <taxon>Glomerellaceae</taxon>
        <taxon>Colletotrichum</taxon>
        <taxon>Colletotrichum destructivum species complex</taxon>
    </lineage>
</organism>
<feature type="compositionally biased region" description="Low complexity" evidence="2">
    <location>
        <begin position="80"/>
        <end position="90"/>
    </location>
</feature>
<keyword evidence="3" id="KW-0808">Transferase</keyword>
<feature type="compositionally biased region" description="Polar residues" evidence="2">
    <location>
        <begin position="29"/>
        <end position="38"/>
    </location>
</feature>
<evidence type="ECO:0000313" key="3">
    <source>
        <dbReference type="EMBL" id="OBR02734.1"/>
    </source>
</evidence>
<protein>
    <submittedName>
        <fullName evidence="3">Methyltransferase</fullName>
    </submittedName>
</protein>